<sequence>MKNDLARVQITDSISDELAQRMNDDLIAYEQEHGVDVNYKRFSFILYNGNDKACAVINAYTAFAEIYIDDLWVDSEHRNCGYGSILLQALEEHFKGKGFNNINLCTSAFQAPEFYLKCGFIPEFTRINSQNPKLSKTFFVKFFNEEHEMQGIISKSI</sequence>
<proteinExistence type="predicted"/>
<dbReference type="GO" id="GO:0016747">
    <property type="term" value="F:acyltransferase activity, transferring groups other than amino-acyl groups"/>
    <property type="evidence" value="ECO:0007669"/>
    <property type="project" value="InterPro"/>
</dbReference>
<comment type="caution">
    <text evidence="2">The sequence shown here is derived from an EMBL/GenBank/DDBJ whole genome shotgun (WGS) entry which is preliminary data.</text>
</comment>
<evidence type="ECO:0000259" key="1">
    <source>
        <dbReference type="PROSITE" id="PS51186"/>
    </source>
</evidence>
<dbReference type="PROSITE" id="PS51186">
    <property type="entry name" value="GNAT"/>
    <property type="match status" value="1"/>
</dbReference>
<feature type="domain" description="N-acetyltransferase" evidence="1">
    <location>
        <begin position="1"/>
        <end position="141"/>
    </location>
</feature>
<dbReference type="Pfam" id="PF00583">
    <property type="entry name" value="Acetyltransf_1"/>
    <property type="match status" value="1"/>
</dbReference>
<protein>
    <submittedName>
        <fullName evidence="2">GNAT family acetyltransferase</fullName>
    </submittedName>
</protein>
<dbReference type="OrthoDB" id="8479334at2"/>
<dbReference type="PATRIC" id="fig|456.5.peg.1516"/>
<dbReference type="SUPFAM" id="SSF55729">
    <property type="entry name" value="Acyl-CoA N-acyltransferases (Nat)"/>
    <property type="match status" value="1"/>
</dbReference>
<organism evidence="2 3">
    <name type="scientific">Legionella jordanis</name>
    <dbReference type="NCBI Taxonomy" id="456"/>
    <lineage>
        <taxon>Bacteria</taxon>
        <taxon>Pseudomonadati</taxon>
        <taxon>Pseudomonadota</taxon>
        <taxon>Gammaproteobacteria</taxon>
        <taxon>Legionellales</taxon>
        <taxon>Legionellaceae</taxon>
        <taxon>Legionella</taxon>
    </lineage>
</organism>
<reference evidence="2 3" key="1">
    <citation type="submission" date="2015-11" db="EMBL/GenBank/DDBJ databases">
        <title>Genomic analysis of 38 Legionella species identifies large and diverse effector repertoires.</title>
        <authorList>
            <person name="Burstein D."/>
            <person name="Amaro F."/>
            <person name="Zusman T."/>
            <person name="Lifshitz Z."/>
            <person name="Cohen O."/>
            <person name="Gilbert J.A."/>
            <person name="Pupko T."/>
            <person name="Shuman H.A."/>
            <person name="Segal G."/>
        </authorList>
    </citation>
    <scope>NUCLEOTIDE SEQUENCE [LARGE SCALE GENOMIC DNA]</scope>
    <source>
        <strain evidence="2 3">BL-540</strain>
    </source>
</reference>
<dbReference type="InterPro" id="IPR016181">
    <property type="entry name" value="Acyl_CoA_acyltransferase"/>
</dbReference>
<dbReference type="CDD" id="cd04301">
    <property type="entry name" value="NAT_SF"/>
    <property type="match status" value="1"/>
</dbReference>
<gene>
    <name evidence="2" type="ORF">Ljor_1416</name>
</gene>
<dbReference type="InterPro" id="IPR000182">
    <property type="entry name" value="GNAT_dom"/>
</dbReference>
<evidence type="ECO:0000313" key="2">
    <source>
        <dbReference type="EMBL" id="KTD17110.1"/>
    </source>
</evidence>
<dbReference type="Gene3D" id="3.40.630.30">
    <property type="match status" value="1"/>
</dbReference>
<keyword evidence="3" id="KW-1185">Reference proteome</keyword>
<dbReference type="STRING" id="456.Ljor_1416"/>
<evidence type="ECO:0000313" key="3">
    <source>
        <dbReference type="Proteomes" id="UP000055035"/>
    </source>
</evidence>
<dbReference type="Proteomes" id="UP000055035">
    <property type="component" value="Unassembled WGS sequence"/>
</dbReference>
<name>A0A0W0VB38_9GAMM</name>
<keyword evidence="2" id="KW-0808">Transferase</keyword>
<accession>A0A0W0VB38</accession>
<dbReference type="AlphaFoldDB" id="A0A0W0VB38"/>
<dbReference type="EMBL" id="LNYJ01000011">
    <property type="protein sequence ID" value="KTD17110.1"/>
    <property type="molecule type" value="Genomic_DNA"/>
</dbReference>